<gene>
    <name evidence="6" type="ORF">SAMN02745157_1731</name>
</gene>
<dbReference type="GO" id="GO:1904680">
    <property type="term" value="F:peptide transmembrane transporter activity"/>
    <property type="evidence" value="ECO:0007669"/>
    <property type="project" value="TreeGrafter"/>
</dbReference>
<dbReference type="FunFam" id="3.90.76.10:FF:000001">
    <property type="entry name" value="Oligopeptide ABC transporter substrate-binding protein"/>
    <property type="match status" value="1"/>
</dbReference>
<dbReference type="Pfam" id="PF00496">
    <property type="entry name" value="SBP_bac_5"/>
    <property type="match status" value="1"/>
</dbReference>
<evidence type="ECO:0000259" key="5">
    <source>
        <dbReference type="Pfam" id="PF00496"/>
    </source>
</evidence>
<dbReference type="GO" id="GO:0043190">
    <property type="term" value="C:ATP-binding cassette (ABC) transporter complex"/>
    <property type="evidence" value="ECO:0007669"/>
    <property type="project" value="InterPro"/>
</dbReference>
<dbReference type="OrthoDB" id="9803988at2"/>
<comment type="subcellular location">
    <subcellularLocation>
        <location evidence="1">Periplasm</location>
    </subcellularLocation>
</comment>
<dbReference type="InterPro" id="IPR030678">
    <property type="entry name" value="Peptide/Ni-bd"/>
</dbReference>
<feature type="domain" description="Solute-binding protein family 5" evidence="5">
    <location>
        <begin position="80"/>
        <end position="455"/>
    </location>
</feature>
<dbReference type="PANTHER" id="PTHR30290:SF10">
    <property type="entry name" value="PERIPLASMIC OLIGOPEPTIDE-BINDING PROTEIN-RELATED"/>
    <property type="match status" value="1"/>
</dbReference>
<reference evidence="6 7" key="1">
    <citation type="submission" date="2016-11" db="EMBL/GenBank/DDBJ databases">
        <authorList>
            <person name="Jaros S."/>
            <person name="Januszkiewicz K."/>
            <person name="Wedrychowicz H."/>
        </authorList>
    </citation>
    <scope>NUCLEOTIDE SEQUENCE [LARGE SCALE GENOMIC DNA]</scope>
    <source>
        <strain evidence="6 7">DSM 19436</strain>
    </source>
</reference>
<dbReference type="EMBL" id="FQUP01000001">
    <property type="protein sequence ID" value="SHF13710.1"/>
    <property type="molecule type" value="Genomic_DNA"/>
</dbReference>
<keyword evidence="3" id="KW-0813">Transport</keyword>
<dbReference type="PANTHER" id="PTHR30290">
    <property type="entry name" value="PERIPLASMIC BINDING COMPONENT OF ABC TRANSPORTER"/>
    <property type="match status" value="1"/>
</dbReference>
<evidence type="ECO:0000313" key="6">
    <source>
        <dbReference type="EMBL" id="SHF13710.1"/>
    </source>
</evidence>
<dbReference type="Gene3D" id="3.10.105.10">
    <property type="entry name" value="Dipeptide-binding Protein, Domain 3"/>
    <property type="match status" value="1"/>
</dbReference>
<keyword evidence="4" id="KW-0732">Signal</keyword>
<evidence type="ECO:0000256" key="2">
    <source>
        <dbReference type="ARBA" id="ARBA00005695"/>
    </source>
</evidence>
<dbReference type="STRING" id="1122133.SAMN02745157_1731"/>
<dbReference type="AlphaFoldDB" id="A0A1M4Z6T0"/>
<organism evidence="6 7">
    <name type="scientific">Kaistia soli DSM 19436</name>
    <dbReference type="NCBI Taxonomy" id="1122133"/>
    <lineage>
        <taxon>Bacteria</taxon>
        <taxon>Pseudomonadati</taxon>
        <taxon>Pseudomonadota</taxon>
        <taxon>Alphaproteobacteria</taxon>
        <taxon>Hyphomicrobiales</taxon>
        <taxon>Kaistiaceae</taxon>
        <taxon>Kaistia</taxon>
    </lineage>
</organism>
<sequence length="534" mass="56104">MQHRFNEQAGPARWIGGTLAATMLVVGMLASPAMAATVLKRGLVGPVTTLDPQKAATASETALLLDLFEGLVTRDADGRITPGAASSWTISADGLTYTFTLRDGARWSNGDTVEAADFVASFRRLFDPATEATEDGPLQAIANAGAVKTGAAKPDTLGVAANDEKTLTIRLDQVTPTFLERLASPVALPVNVAAAKKLGTDYASGSKLVSNGPYTLGSAGARSTYVLAKNPRWNGTGAPSIDSVVYRPFDGAASCLAAYRLGEIDICPDVPTENLPDLKAEFGDALHVAPYAGTYFYVVNTREKPFDDPRVRRALSLSIDRADLAAKAWSGGMLPADDLVPSGLAPASPAPEAPIAARRDEARDLLAAAGFGSGKPPLKLAIRVGSGMAHEATARLVMDDWKMIGVEGRVVSEPDGSHFGALRDGADFDLAWAGWIADETDALAMLEILKSGGRFNYGRYANPELDRLITAANAEIDPAKRNDDLAKASALVATDAPVIPLLSYAALGLVSPKVTGWTDNLLNQHPTRMLGVVP</sequence>
<name>A0A1M4Z6T0_9HYPH</name>
<dbReference type="Proteomes" id="UP000184485">
    <property type="component" value="Unassembled WGS sequence"/>
</dbReference>
<dbReference type="GO" id="GO:0030288">
    <property type="term" value="C:outer membrane-bounded periplasmic space"/>
    <property type="evidence" value="ECO:0007669"/>
    <property type="project" value="TreeGrafter"/>
</dbReference>
<dbReference type="InterPro" id="IPR039424">
    <property type="entry name" value="SBP_5"/>
</dbReference>
<comment type="similarity">
    <text evidence="2">Belongs to the bacterial solute-binding protein 5 family.</text>
</comment>
<dbReference type="PIRSF" id="PIRSF002741">
    <property type="entry name" value="MppA"/>
    <property type="match status" value="1"/>
</dbReference>
<dbReference type="Gene3D" id="3.90.76.10">
    <property type="entry name" value="Dipeptide-binding Protein, Domain 1"/>
    <property type="match status" value="1"/>
</dbReference>
<dbReference type="CDD" id="cd08504">
    <property type="entry name" value="PBP2_OppA"/>
    <property type="match status" value="1"/>
</dbReference>
<dbReference type="InterPro" id="IPR000914">
    <property type="entry name" value="SBP_5_dom"/>
</dbReference>
<dbReference type="Gene3D" id="3.40.190.10">
    <property type="entry name" value="Periplasmic binding protein-like II"/>
    <property type="match status" value="1"/>
</dbReference>
<dbReference type="RefSeq" id="WP_084526954.1">
    <property type="nucleotide sequence ID" value="NZ_FQUP01000001.1"/>
</dbReference>
<keyword evidence="7" id="KW-1185">Reference proteome</keyword>
<evidence type="ECO:0000256" key="4">
    <source>
        <dbReference type="ARBA" id="ARBA00022729"/>
    </source>
</evidence>
<protein>
    <submittedName>
        <fullName evidence="6">Oligopeptide transport system substrate-binding protein</fullName>
    </submittedName>
</protein>
<dbReference type="GO" id="GO:0015833">
    <property type="term" value="P:peptide transport"/>
    <property type="evidence" value="ECO:0007669"/>
    <property type="project" value="TreeGrafter"/>
</dbReference>
<proteinExistence type="inferred from homology"/>
<evidence type="ECO:0000256" key="1">
    <source>
        <dbReference type="ARBA" id="ARBA00004418"/>
    </source>
</evidence>
<evidence type="ECO:0000313" key="7">
    <source>
        <dbReference type="Proteomes" id="UP000184485"/>
    </source>
</evidence>
<accession>A0A1M4Z6T0</accession>
<evidence type="ECO:0000256" key="3">
    <source>
        <dbReference type="ARBA" id="ARBA00022448"/>
    </source>
</evidence>
<dbReference type="SUPFAM" id="SSF53850">
    <property type="entry name" value="Periplasmic binding protein-like II"/>
    <property type="match status" value="1"/>
</dbReference>